<dbReference type="GO" id="GO:0006355">
    <property type="term" value="P:regulation of DNA-templated transcription"/>
    <property type="evidence" value="ECO:0007669"/>
    <property type="project" value="InterPro"/>
</dbReference>
<feature type="domain" description="HTH luxR-type" evidence="1">
    <location>
        <begin position="244"/>
        <end position="309"/>
    </location>
</feature>
<dbReference type="PROSITE" id="PS50043">
    <property type="entry name" value="HTH_LUXR_2"/>
    <property type="match status" value="1"/>
</dbReference>
<dbReference type="InterPro" id="IPR000792">
    <property type="entry name" value="Tscrpt_reg_LuxR_C"/>
</dbReference>
<dbReference type="PANTHER" id="PTHR34293:SF1">
    <property type="entry name" value="HTH-TYPE TRANSCRIPTIONAL REGULATOR TRMBL2"/>
    <property type="match status" value="1"/>
</dbReference>
<dbReference type="SMART" id="SM00421">
    <property type="entry name" value="HTH_LUXR"/>
    <property type="match status" value="1"/>
</dbReference>
<name>A0A1Q9LNT5_9PSEU</name>
<dbReference type="Proteomes" id="UP000186040">
    <property type="component" value="Unassembled WGS sequence"/>
</dbReference>
<dbReference type="InterPro" id="IPR036388">
    <property type="entry name" value="WH-like_DNA-bd_sf"/>
</dbReference>
<comment type="caution">
    <text evidence="2">The sequence shown here is derived from an EMBL/GenBank/DDBJ whole genome shotgun (WGS) entry which is preliminary data.</text>
</comment>
<dbReference type="PANTHER" id="PTHR34293">
    <property type="entry name" value="HTH-TYPE TRANSCRIPTIONAL REGULATOR TRMBL2"/>
    <property type="match status" value="1"/>
</dbReference>
<dbReference type="CDD" id="cd06170">
    <property type="entry name" value="LuxR_C_like"/>
    <property type="match status" value="1"/>
</dbReference>
<proteinExistence type="predicted"/>
<reference evidence="2 3" key="1">
    <citation type="submission" date="2016-10" db="EMBL/GenBank/DDBJ databases">
        <title>The Draft Genome Sequence of Actinokineospora bangkokensis 44EHWT reveals the biosynthetic pathway of antifungal compounds Thailandins with unusual extender unit butylmalonyl-CoA.</title>
        <authorList>
            <person name="Greule A."/>
            <person name="Intra B."/>
            <person name="Flemming S."/>
            <person name="Rommel M.G."/>
            <person name="Panbangred W."/>
            <person name="Bechthold A."/>
        </authorList>
    </citation>
    <scope>NUCLEOTIDE SEQUENCE [LARGE SCALE GENOMIC DNA]</scope>
    <source>
        <strain evidence="2 3">44EHW</strain>
    </source>
</reference>
<gene>
    <name evidence="2" type="ORF">BJP25_15460</name>
</gene>
<dbReference type="GO" id="GO:0003677">
    <property type="term" value="F:DNA binding"/>
    <property type="evidence" value="ECO:0007669"/>
    <property type="project" value="InterPro"/>
</dbReference>
<keyword evidence="3" id="KW-1185">Reference proteome</keyword>
<evidence type="ECO:0000313" key="3">
    <source>
        <dbReference type="Proteomes" id="UP000186040"/>
    </source>
</evidence>
<protein>
    <recommendedName>
        <fullName evidence="1">HTH luxR-type domain-containing protein</fullName>
    </recommendedName>
</protein>
<dbReference type="STRING" id="1193682.BJP25_15460"/>
<evidence type="ECO:0000313" key="2">
    <source>
        <dbReference type="EMBL" id="OLR93663.1"/>
    </source>
</evidence>
<dbReference type="EMBL" id="MKQR01000009">
    <property type="protein sequence ID" value="OLR93663.1"/>
    <property type="molecule type" value="Genomic_DNA"/>
</dbReference>
<dbReference type="AlphaFoldDB" id="A0A1Q9LNT5"/>
<dbReference type="InterPro" id="IPR016032">
    <property type="entry name" value="Sig_transdc_resp-reg_C-effctor"/>
</dbReference>
<dbReference type="Pfam" id="PF00196">
    <property type="entry name" value="GerE"/>
    <property type="match status" value="1"/>
</dbReference>
<evidence type="ECO:0000259" key="1">
    <source>
        <dbReference type="PROSITE" id="PS50043"/>
    </source>
</evidence>
<dbReference type="InterPro" id="IPR051797">
    <property type="entry name" value="TrmB-like"/>
</dbReference>
<organism evidence="2 3">
    <name type="scientific">Actinokineospora bangkokensis</name>
    <dbReference type="NCBI Taxonomy" id="1193682"/>
    <lineage>
        <taxon>Bacteria</taxon>
        <taxon>Bacillati</taxon>
        <taxon>Actinomycetota</taxon>
        <taxon>Actinomycetes</taxon>
        <taxon>Pseudonocardiales</taxon>
        <taxon>Pseudonocardiaceae</taxon>
        <taxon>Actinokineospora</taxon>
    </lineage>
</organism>
<dbReference type="Gene3D" id="1.10.10.10">
    <property type="entry name" value="Winged helix-like DNA-binding domain superfamily/Winged helix DNA-binding domain"/>
    <property type="match status" value="1"/>
</dbReference>
<dbReference type="SUPFAM" id="SSF46894">
    <property type="entry name" value="C-terminal effector domain of the bipartite response regulators"/>
    <property type="match status" value="1"/>
</dbReference>
<accession>A0A1Q9LNT5</accession>
<sequence>MVEVYGVLLEGPLTTDECSGAVGRPALPDLHRLAAMHLVRPALALPGGWEAVAPDTAIAASLAPLQERVRELTERTESVRAVLGSLEPLHRAARRKQSADSSTELVRGSEQVRRRLSDLAGSAQREVMAVHPTMAPVEVLREGLALDRALLARGVDYKVVWPHTARRQQDSIEYMRLLRGLGGTVRTAPMLPSRIILLDRSVALVPLPAEEGPGAAVVRDPVVLDFLVSIFDHIWDRAQPVEEISYDNRVFGEIELAILQALTRGDTDEAIARALGISTRTLRRYLTAMFERLEVETRFQLGIAAMRAGLVQVETYCPTEG</sequence>